<evidence type="ECO:0000313" key="4">
    <source>
        <dbReference type="Proteomes" id="UP000831460"/>
    </source>
</evidence>
<dbReference type="InterPro" id="IPR017961">
    <property type="entry name" value="DNA_pol_Y-fam_little_finger"/>
</dbReference>
<dbReference type="SUPFAM" id="SSF56672">
    <property type="entry name" value="DNA/RNA polymerases"/>
    <property type="match status" value="1"/>
</dbReference>
<feature type="region of interest" description="Disordered" evidence="1">
    <location>
        <begin position="222"/>
        <end position="245"/>
    </location>
</feature>
<accession>A0ABY4BQX4</accession>
<dbReference type="Pfam" id="PF11799">
    <property type="entry name" value="IMS_C"/>
    <property type="match status" value="1"/>
</dbReference>
<sequence length="245" mass="27727">MSCERTLDRSLEGQPVVVLSNNDGCFVSRSNEAKKLGDDLLRKPEMWVHQIMGIHGTRMVRELQGIPQLVLEEAPSAKQSIATTRSFMEMITDKEKLRERMKTFAFSCAEKLRRQNTCAKKITVFIYTNRFRKELGTYYGALSYTFPNPSSSSVTISKAADLLFEAIYKDGFSYKKAGVVVSDFAPDNERLISLFEKDVEQKHIPVMKAMDFLNKKYGKTKSVSAPKAGNLLTNEKSSRPNTRNS</sequence>
<dbReference type="Gene3D" id="3.30.1490.100">
    <property type="entry name" value="DNA polymerase, Y-family, little finger domain"/>
    <property type="match status" value="1"/>
</dbReference>
<dbReference type="PANTHER" id="PTHR11076:SF34">
    <property type="entry name" value="PROTEIN UMUC"/>
    <property type="match status" value="1"/>
</dbReference>
<name>A0ABY4BQX4_9FLAO</name>
<dbReference type="EMBL" id="CP094532">
    <property type="protein sequence ID" value="UOE41603.1"/>
    <property type="molecule type" value="Genomic_DNA"/>
</dbReference>
<proteinExistence type="predicted"/>
<feature type="domain" description="UmuC" evidence="2">
    <location>
        <begin position="1"/>
        <end position="37"/>
    </location>
</feature>
<dbReference type="Proteomes" id="UP000831460">
    <property type="component" value="Chromosome"/>
</dbReference>
<dbReference type="PROSITE" id="PS50173">
    <property type="entry name" value="UMUC"/>
    <property type="match status" value="1"/>
</dbReference>
<gene>
    <name evidence="3" type="ORF">MTP09_02910</name>
</gene>
<reference evidence="3 4" key="1">
    <citation type="submission" date="2022-03" db="EMBL/GenBank/DDBJ databases">
        <title>Chryseobacterium sp. isolated from particulate matters in swine house.</title>
        <authorList>
            <person name="Won M."/>
            <person name="Kim S.-J."/>
            <person name="Kwon S.-W."/>
        </authorList>
    </citation>
    <scope>NUCLEOTIDE SEQUENCE [LARGE SCALE GENOMIC DNA]</scope>
    <source>
        <strain evidence="3 4">SC2-2</strain>
    </source>
</reference>
<dbReference type="PANTHER" id="PTHR11076">
    <property type="entry name" value="DNA REPAIR POLYMERASE UMUC / TRANSFERASE FAMILY MEMBER"/>
    <property type="match status" value="1"/>
</dbReference>
<dbReference type="InterPro" id="IPR050116">
    <property type="entry name" value="DNA_polymerase-Y"/>
</dbReference>
<evidence type="ECO:0000259" key="2">
    <source>
        <dbReference type="PROSITE" id="PS50173"/>
    </source>
</evidence>
<evidence type="ECO:0000256" key="1">
    <source>
        <dbReference type="SAM" id="MobiDB-lite"/>
    </source>
</evidence>
<protein>
    <recommendedName>
        <fullName evidence="2">UmuC domain-containing protein</fullName>
    </recommendedName>
</protein>
<organism evidence="3 4">
    <name type="scientific">Chryseobacterium suipulveris</name>
    <dbReference type="NCBI Taxonomy" id="2929800"/>
    <lineage>
        <taxon>Bacteria</taxon>
        <taxon>Pseudomonadati</taxon>
        <taxon>Bacteroidota</taxon>
        <taxon>Flavobacteriia</taxon>
        <taxon>Flavobacteriales</taxon>
        <taxon>Weeksellaceae</taxon>
        <taxon>Chryseobacterium group</taxon>
        <taxon>Chryseobacterium</taxon>
    </lineage>
</organism>
<dbReference type="InterPro" id="IPR001126">
    <property type="entry name" value="UmuC"/>
</dbReference>
<dbReference type="InterPro" id="IPR043502">
    <property type="entry name" value="DNA/RNA_pol_sf"/>
</dbReference>
<dbReference type="InterPro" id="IPR036775">
    <property type="entry name" value="DNA_pol_Y-fam_lit_finger_sf"/>
</dbReference>
<evidence type="ECO:0000313" key="3">
    <source>
        <dbReference type="EMBL" id="UOE41603.1"/>
    </source>
</evidence>
<dbReference type="RefSeq" id="WP_243550413.1">
    <property type="nucleotide sequence ID" value="NZ_CP094532.1"/>
</dbReference>
<feature type="compositionally biased region" description="Polar residues" evidence="1">
    <location>
        <begin position="231"/>
        <end position="245"/>
    </location>
</feature>
<dbReference type="SUPFAM" id="SSF100879">
    <property type="entry name" value="Lesion bypass DNA polymerase (Y-family), little finger domain"/>
    <property type="match status" value="1"/>
</dbReference>
<keyword evidence="4" id="KW-1185">Reference proteome</keyword>